<proteinExistence type="predicted"/>
<sequence length="61" mass="7071">MKQYISTKYDQHPDMFAEDFIIIDQMRSDAISLQEPHESGIARLVIYAAQLKWIGGKFPID</sequence>
<evidence type="ECO:0000313" key="2">
    <source>
        <dbReference type="EMBL" id="KDB27359.1"/>
    </source>
</evidence>
<dbReference type="Gene3D" id="1.25.40.280">
    <property type="entry name" value="alix/aip1 like domains"/>
    <property type="match status" value="1"/>
</dbReference>
<keyword evidence="3" id="KW-1185">Reference proteome</keyword>
<dbReference type="InterPro" id="IPR004328">
    <property type="entry name" value="BRO1_dom"/>
</dbReference>
<accession>A0A059JHU0</accession>
<reference evidence="2 3" key="1">
    <citation type="submission" date="2014-02" db="EMBL/GenBank/DDBJ databases">
        <title>The Genome Sequence of Trichophyton interdigitale MR816.</title>
        <authorList>
            <consortium name="The Broad Institute Genomics Platform"/>
            <person name="Cuomo C.A."/>
            <person name="White T.C."/>
            <person name="Graser Y."/>
            <person name="Martinez-Rossi N."/>
            <person name="Heitman J."/>
            <person name="Young S.K."/>
            <person name="Zeng Q."/>
            <person name="Gargeya S."/>
            <person name="Abouelleil A."/>
            <person name="Alvarado L."/>
            <person name="Chapman S.B."/>
            <person name="Gainer-Dewar J."/>
            <person name="Goldberg J."/>
            <person name="Griggs A."/>
            <person name="Gujja S."/>
            <person name="Hansen M."/>
            <person name="Howarth C."/>
            <person name="Imamovic A."/>
            <person name="Larimer J."/>
            <person name="Martinez D."/>
            <person name="Murphy C."/>
            <person name="Pearson M.D."/>
            <person name="Persinoti G."/>
            <person name="Poon T."/>
            <person name="Priest M."/>
            <person name="Roberts A.D."/>
            <person name="Saif S."/>
            <person name="Shea T.D."/>
            <person name="Sykes S.N."/>
            <person name="Wortman J."/>
            <person name="Nusbaum C."/>
            <person name="Birren B."/>
        </authorList>
    </citation>
    <scope>NUCLEOTIDE SEQUENCE [LARGE SCALE GENOMIC DNA]</scope>
    <source>
        <strain evidence="2 3">MR816</strain>
    </source>
</reference>
<feature type="non-terminal residue" evidence="2">
    <location>
        <position position="61"/>
    </location>
</feature>
<dbReference type="InterPro" id="IPR038499">
    <property type="entry name" value="BRO1_sf"/>
</dbReference>
<gene>
    <name evidence="2" type="ORF">H109_00865</name>
</gene>
<dbReference type="STRING" id="1215338.A0A059JHU0"/>
<evidence type="ECO:0000259" key="1">
    <source>
        <dbReference type="PROSITE" id="PS51180"/>
    </source>
</evidence>
<dbReference type="OrthoDB" id="64867at2759"/>
<organism evidence="2 3">
    <name type="scientific">Trichophyton interdigitale (strain MR816)</name>
    <dbReference type="NCBI Taxonomy" id="1215338"/>
    <lineage>
        <taxon>Eukaryota</taxon>
        <taxon>Fungi</taxon>
        <taxon>Dikarya</taxon>
        <taxon>Ascomycota</taxon>
        <taxon>Pezizomycotina</taxon>
        <taxon>Eurotiomycetes</taxon>
        <taxon>Eurotiomycetidae</taxon>
        <taxon>Onygenales</taxon>
        <taxon>Arthrodermataceae</taxon>
        <taxon>Trichophyton</taxon>
    </lineage>
</organism>
<dbReference type="AlphaFoldDB" id="A0A059JHU0"/>
<protein>
    <submittedName>
        <fullName evidence="2">pH-response regulator protein palA/RIM20</fullName>
    </submittedName>
</protein>
<dbReference type="EMBL" id="AOKY01000067">
    <property type="protein sequence ID" value="KDB27359.1"/>
    <property type="molecule type" value="Genomic_DNA"/>
</dbReference>
<dbReference type="Pfam" id="PF03097">
    <property type="entry name" value="BRO1"/>
    <property type="match status" value="1"/>
</dbReference>
<feature type="domain" description="BRO1" evidence="1">
    <location>
        <begin position="1"/>
        <end position="61"/>
    </location>
</feature>
<dbReference type="PROSITE" id="PS51180">
    <property type="entry name" value="BRO1"/>
    <property type="match status" value="1"/>
</dbReference>
<dbReference type="HOGENOM" id="CLU_2929231_0_0_1"/>
<name>A0A059JHU0_TRIIM</name>
<dbReference type="Proteomes" id="UP000024533">
    <property type="component" value="Unassembled WGS sequence"/>
</dbReference>
<dbReference type="OMA" id="CIFMEAN"/>
<comment type="caution">
    <text evidence="2">The sequence shown here is derived from an EMBL/GenBank/DDBJ whole genome shotgun (WGS) entry which is preliminary data.</text>
</comment>
<evidence type="ECO:0000313" key="3">
    <source>
        <dbReference type="Proteomes" id="UP000024533"/>
    </source>
</evidence>